<name>A0AAD9J1M5_9ANNE</name>
<feature type="compositionally biased region" description="Polar residues" evidence="1">
    <location>
        <begin position="68"/>
        <end position="77"/>
    </location>
</feature>
<feature type="compositionally biased region" description="Polar residues" evidence="1">
    <location>
        <begin position="205"/>
        <end position="248"/>
    </location>
</feature>
<gene>
    <name evidence="2" type="ORF">LSH36_756g02062</name>
</gene>
<reference evidence="2" key="1">
    <citation type="journal article" date="2023" name="Mol. Biol. Evol.">
        <title>Third-Generation Sequencing Reveals the Adaptive Role of the Epigenome in Three Deep-Sea Polychaetes.</title>
        <authorList>
            <person name="Perez M."/>
            <person name="Aroh O."/>
            <person name="Sun Y."/>
            <person name="Lan Y."/>
            <person name="Juniper S.K."/>
            <person name="Young C.R."/>
            <person name="Angers B."/>
            <person name="Qian P.Y."/>
        </authorList>
    </citation>
    <scope>NUCLEOTIDE SEQUENCE</scope>
    <source>
        <strain evidence="2">P08H-3</strain>
    </source>
</reference>
<proteinExistence type="predicted"/>
<feature type="compositionally biased region" description="Polar residues" evidence="1">
    <location>
        <begin position="161"/>
        <end position="172"/>
    </location>
</feature>
<feature type="compositionally biased region" description="Basic and acidic residues" evidence="1">
    <location>
        <begin position="99"/>
        <end position="113"/>
    </location>
</feature>
<feature type="compositionally biased region" description="Low complexity" evidence="1">
    <location>
        <begin position="78"/>
        <end position="90"/>
    </location>
</feature>
<evidence type="ECO:0000313" key="2">
    <source>
        <dbReference type="EMBL" id="KAK2144452.1"/>
    </source>
</evidence>
<accession>A0AAD9J1M5</accession>
<feature type="compositionally biased region" description="Low complexity" evidence="1">
    <location>
        <begin position="173"/>
        <end position="193"/>
    </location>
</feature>
<dbReference type="EMBL" id="JAODUP010000756">
    <property type="protein sequence ID" value="KAK2144452.1"/>
    <property type="molecule type" value="Genomic_DNA"/>
</dbReference>
<sequence length="313" mass="34807">MPSRRGPLRQQLPEKVLDLIAEEAMEQVKHQMLATRMRYFRIVLAARSGYGATATPVGPYSSSDLIGSYNNDTSRLPSSNNTHNNKNGSNLTQRSQSYDVERRPSSRSKDPKKNFSVNTKGYDIERGERDIHDRHKDGIQAVTNGHRANYFKPLGLRNNYLSGQSPTASHINPVTPAPTITRTPPQQQQQPVQSRDPDDLVAMGTNWNPNNGSGHRSNGRPNSHNNGNLVYQMSQSNAVSTQTSTINSRRVAPKAASIGTQGRTREQEPKYADPSSGGPPSLQQRIAEIAALEQDTIRWEKSRKVKKKPAKEF</sequence>
<feature type="compositionally biased region" description="Basic and acidic residues" evidence="1">
    <location>
        <begin position="122"/>
        <end position="135"/>
    </location>
</feature>
<protein>
    <submittedName>
        <fullName evidence="2">Uncharacterized protein</fullName>
    </submittedName>
</protein>
<evidence type="ECO:0000256" key="1">
    <source>
        <dbReference type="SAM" id="MobiDB-lite"/>
    </source>
</evidence>
<feature type="region of interest" description="Disordered" evidence="1">
    <location>
        <begin position="161"/>
        <end position="282"/>
    </location>
</feature>
<dbReference type="Proteomes" id="UP001208570">
    <property type="component" value="Unassembled WGS sequence"/>
</dbReference>
<dbReference type="AlphaFoldDB" id="A0AAD9J1M5"/>
<evidence type="ECO:0000313" key="3">
    <source>
        <dbReference type="Proteomes" id="UP001208570"/>
    </source>
</evidence>
<keyword evidence="3" id="KW-1185">Reference proteome</keyword>
<organism evidence="2 3">
    <name type="scientific">Paralvinella palmiformis</name>
    <dbReference type="NCBI Taxonomy" id="53620"/>
    <lineage>
        <taxon>Eukaryota</taxon>
        <taxon>Metazoa</taxon>
        <taxon>Spiralia</taxon>
        <taxon>Lophotrochozoa</taxon>
        <taxon>Annelida</taxon>
        <taxon>Polychaeta</taxon>
        <taxon>Sedentaria</taxon>
        <taxon>Canalipalpata</taxon>
        <taxon>Terebellida</taxon>
        <taxon>Terebelliformia</taxon>
        <taxon>Alvinellidae</taxon>
        <taxon>Paralvinella</taxon>
    </lineage>
</organism>
<comment type="caution">
    <text evidence="2">The sequence shown here is derived from an EMBL/GenBank/DDBJ whole genome shotgun (WGS) entry which is preliminary data.</text>
</comment>
<feature type="region of interest" description="Disordered" evidence="1">
    <location>
        <begin position="68"/>
        <end position="135"/>
    </location>
</feature>